<evidence type="ECO:0000256" key="6">
    <source>
        <dbReference type="ARBA" id="ARBA00022840"/>
    </source>
</evidence>
<evidence type="ECO:0000313" key="13">
    <source>
        <dbReference type="EMBL" id="TWT52289.1"/>
    </source>
</evidence>
<dbReference type="GO" id="GO:0005524">
    <property type="term" value="F:ATP binding"/>
    <property type="evidence" value="ECO:0007669"/>
    <property type="project" value="UniProtKB-UniRule"/>
</dbReference>
<evidence type="ECO:0000256" key="8">
    <source>
        <dbReference type="HAMAP-Rule" id="MF_02220"/>
    </source>
</evidence>
<dbReference type="GO" id="GO:0042732">
    <property type="term" value="P:D-xylose metabolic process"/>
    <property type="evidence" value="ECO:0007669"/>
    <property type="project" value="UniProtKB-KW"/>
</dbReference>
<keyword evidence="2 8" id="KW-0859">Xylose metabolism</keyword>
<feature type="domain" description="Carbohydrate kinase FGGY N-terminal" evidence="11">
    <location>
        <begin position="4"/>
        <end position="248"/>
    </location>
</feature>
<keyword evidence="3 8" id="KW-0808">Transferase</keyword>
<evidence type="ECO:0000256" key="9">
    <source>
        <dbReference type="RuleBase" id="RU003733"/>
    </source>
</evidence>
<comment type="similarity">
    <text evidence="1 8 9">Belongs to the FGGY kinase family.</text>
</comment>
<comment type="caution">
    <text evidence="13">The sequence shown here is derived from an EMBL/GenBank/DDBJ whole genome shotgun (WGS) entry which is preliminary data.</text>
</comment>
<dbReference type="Gene3D" id="3.30.420.40">
    <property type="match status" value="2"/>
</dbReference>
<dbReference type="NCBIfam" id="TIGR01312">
    <property type="entry name" value="XylB"/>
    <property type="match status" value="1"/>
</dbReference>
<feature type="domain" description="Carbohydrate kinase FGGY C-terminal" evidence="12">
    <location>
        <begin position="259"/>
        <end position="452"/>
    </location>
</feature>
<evidence type="ECO:0000256" key="2">
    <source>
        <dbReference type="ARBA" id="ARBA00022629"/>
    </source>
</evidence>
<evidence type="ECO:0000259" key="11">
    <source>
        <dbReference type="Pfam" id="PF00370"/>
    </source>
</evidence>
<dbReference type="SUPFAM" id="SSF53067">
    <property type="entry name" value="Actin-like ATPase domain"/>
    <property type="match status" value="2"/>
</dbReference>
<dbReference type="Proteomes" id="UP000317243">
    <property type="component" value="Unassembled WGS sequence"/>
</dbReference>
<accession>A0A5C5WQ74</accession>
<dbReference type="OrthoDB" id="9805576at2"/>
<comment type="function">
    <text evidence="8">Catalyzes the phosphorylation of D-xylulose to D-xylulose 5-phosphate.</text>
</comment>
<protein>
    <recommendedName>
        <fullName evidence="8 10">Xylulose kinase</fullName>
        <shortName evidence="8 10">Xylulokinase</shortName>
        <ecNumber evidence="8 10">2.7.1.17</ecNumber>
    </recommendedName>
</protein>
<dbReference type="InterPro" id="IPR050406">
    <property type="entry name" value="FGGY_Carb_Kinase"/>
</dbReference>
<feature type="site" description="Important for activity" evidence="8">
    <location>
        <position position="8"/>
    </location>
</feature>
<dbReference type="InterPro" id="IPR018483">
    <property type="entry name" value="Carb_kinase_FGGY_CS"/>
</dbReference>
<dbReference type="PIRSF" id="PIRSF000538">
    <property type="entry name" value="GlpK"/>
    <property type="match status" value="1"/>
</dbReference>
<dbReference type="InterPro" id="IPR043129">
    <property type="entry name" value="ATPase_NBD"/>
</dbReference>
<feature type="active site" description="Proton acceptor" evidence="8">
    <location>
        <position position="241"/>
    </location>
</feature>
<proteinExistence type="inferred from homology"/>
<dbReference type="InterPro" id="IPR006000">
    <property type="entry name" value="Xylulokinase"/>
</dbReference>
<evidence type="ECO:0000259" key="12">
    <source>
        <dbReference type="Pfam" id="PF02782"/>
    </source>
</evidence>
<dbReference type="PROSITE" id="PS00445">
    <property type="entry name" value="FGGY_KINASES_2"/>
    <property type="match status" value="1"/>
</dbReference>
<sequence>MGVFLGIDIGTSGTKTLAIKEDGTILASATAEYPLSSPHPGWSEQDPEDWWTASAETVRNVLAAGNISPADVKGIGLSGQMHGSVFLDADGKVIRPALLWNDQRTVAECEEIESRAGGRTALIEMVANPALTGFTAPKILWLRNHEPHHYEKLRKVLLPKDYVRYRLTGEFASEVSDASGTLLLDVRRRQWSQELLTRLEIDPAFLPEVYESEEVSGKLHAAASAALGLPEGVPVVGGGGDQAASAIGNGIVSRGVISATMGTSGVVFAHSDEVQIDAAGRIHTFCHAVHDKWHVMGCVLSAGGSLQWYRNQFALAEVAAAKGMGVDPYELLTAEAGQAPAGSEGLFFLPYLTGERTPHADPHARGTWVGMSLRHQKAHFVRSVMEGATFAMRDCLELIREMNIPIEQIRVSGGGARSKFWRQLQADVYGQNVVTINAEEGPAFGVALLAAAGTGAYSDVVEACEATIRVETETETDAPAKASYNRAYPIYQKLYQSLKSDYKSIAEFVEAETNDGKTM</sequence>
<dbReference type="PANTHER" id="PTHR43095:SF5">
    <property type="entry name" value="XYLULOSE KINASE"/>
    <property type="match status" value="1"/>
</dbReference>
<dbReference type="Pfam" id="PF02782">
    <property type="entry name" value="FGGY_C"/>
    <property type="match status" value="1"/>
</dbReference>
<dbReference type="PROSITE" id="PS00933">
    <property type="entry name" value="FGGY_KINASES_1"/>
    <property type="match status" value="1"/>
</dbReference>
<dbReference type="PANTHER" id="PTHR43095">
    <property type="entry name" value="SUGAR KINASE"/>
    <property type="match status" value="1"/>
</dbReference>
<keyword evidence="4 8" id="KW-0547">Nucleotide-binding</keyword>
<keyword evidence="7 8" id="KW-0119">Carbohydrate metabolism</keyword>
<evidence type="ECO:0000256" key="4">
    <source>
        <dbReference type="ARBA" id="ARBA00022741"/>
    </source>
</evidence>
<dbReference type="AlphaFoldDB" id="A0A5C5WQ74"/>
<dbReference type="InterPro" id="IPR018484">
    <property type="entry name" value="FGGY_N"/>
</dbReference>
<organism evidence="13 14">
    <name type="scientific">Thalassoglobus neptunius</name>
    <dbReference type="NCBI Taxonomy" id="1938619"/>
    <lineage>
        <taxon>Bacteria</taxon>
        <taxon>Pseudomonadati</taxon>
        <taxon>Planctomycetota</taxon>
        <taxon>Planctomycetia</taxon>
        <taxon>Planctomycetales</taxon>
        <taxon>Planctomycetaceae</taxon>
        <taxon>Thalassoglobus</taxon>
    </lineage>
</organism>
<name>A0A5C5WQ74_9PLAN</name>
<keyword evidence="5 8" id="KW-0418">Kinase</keyword>
<reference evidence="13 14" key="1">
    <citation type="submission" date="2019-02" db="EMBL/GenBank/DDBJ databases">
        <title>Deep-cultivation of Planctomycetes and their phenomic and genomic characterization uncovers novel biology.</title>
        <authorList>
            <person name="Wiegand S."/>
            <person name="Jogler M."/>
            <person name="Boedeker C."/>
            <person name="Pinto D."/>
            <person name="Vollmers J."/>
            <person name="Rivas-Marin E."/>
            <person name="Kohn T."/>
            <person name="Peeters S.H."/>
            <person name="Heuer A."/>
            <person name="Rast P."/>
            <person name="Oberbeckmann S."/>
            <person name="Bunk B."/>
            <person name="Jeske O."/>
            <person name="Meyerdierks A."/>
            <person name="Storesund J.E."/>
            <person name="Kallscheuer N."/>
            <person name="Luecker S."/>
            <person name="Lage O.M."/>
            <person name="Pohl T."/>
            <person name="Merkel B.J."/>
            <person name="Hornburger P."/>
            <person name="Mueller R.-W."/>
            <person name="Bruemmer F."/>
            <person name="Labrenz M."/>
            <person name="Spormann A.M."/>
            <person name="Op Den Camp H."/>
            <person name="Overmann J."/>
            <person name="Amann R."/>
            <person name="Jetten M.S.M."/>
            <person name="Mascher T."/>
            <person name="Medema M.H."/>
            <person name="Devos D.P."/>
            <person name="Kaster A.-K."/>
            <person name="Ovreas L."/>
            <person name="Rohde M."/>
            <person name="Galperin M.Y."/>
            <person name="Jogler C."/>
        </authorList>
    </citation>
    <scope>NUCLEOTIDE SEQUENCE [LARGE SCALE GENOMIC DNA]</scope>
    <source>
        <strain evidence="13 14">KOR42</strain>
    </source>
</reference>
<dbReference type="EMBL" id="SIHI01000006">
    <property type="protein sequence ID" value="TWT52289.1"/>
    <property type="molecule type" value="Genomic_DNA"/>
</dbReference>
<evidence type="ECO:0000313" key="14">
    <source>
        <dbReference type="Proteomes" id="UP000317243"/>
    </source>
</evidence>
<feature type="binding site" evidence="8">
    <location>
        <begin position="81"/>
        <end position="82"/>
    </location>
    <ligand>
        <name>substrate</name>
    </ligand>
</feature>
<dbReference type="InterPro" id="IPR018485">
    <property type="entry name" value="FGGY_C"/>
</dbReference>
<dbReference type="CDD" id="cd07808">
    <property type="entry name" value="ASKHA_NBD_FGGY_EcXK-like"/>
    <property type="match status" value="1"/>
</dbReference>
<evidence type="ECO:0000256" key="3">
    <source>
        <dbReference type="ARBA" id="ARBA00022679"/>
    </source>
</evidence>
<evidence type="ECO:0000256" key="10">
    <source>
        <dbReference type="RuleBase" id="RU364073"/>
    </source>
</evidence>
<evidence type="ECO:0000256" key="7">
    <source>
        <dbReference type="ARBA" id="ARBA00023277"/>
    </source>
</evidence>
<dbReference type="GO" id="GO:0005998">
    <property type="term" value="P:xylulose catabolic process"/>
    <property type="evidence" value="ECO:0007669"/>
    <property type="project" value="UniProtKB-UniRule"/>
</dbReference>
<evidence type="ECO:0000256" key="5">
    <source>
        <dbReference type="ARBA" id="ARBA00022777"/>
    </source>
</evidence>
<dbReference type="GO" id="GO:0004856">
    <property type="term" value="F:D-xylulokinase activity"/>
    <property type="evidence" value="ECO:0007669"/>
    <property type="project" value="UniProtKB-UniRule"/>
</dbReference>
<comment type="catalytic activity">
    <reaction evidence="8 10">
        <text>D-xylulose + ATP = D-xylulose 5-phosphate + ADP + H(+)</text>
        <dbReference type="Rhea" id="RHEA:10964"/>
        <dbReference type="ChEBI" id="CHEBI:15378"/>
        <dbReference type="ChEBI" id="CHEBI:17140"/>
        <dbReference type="ChEBI" id="CHEBI:30616"/>
        <dbReference type="ChEBI" id="CHEBI:57737"/>
        <dbReference type="ChEBI" id="CHEBI:456216"/>
        <dbReference type="EC" id="2.7.1.17"/>
    </reaction>
</comment>
<evidence type="ECO:0000256" key="1">
    <source>
        <dbReference type="ARBA" id="ARBA00009156"/>
    </source>
</evidence>
<keyword evidence="14" id="KW-1185">Reference proteome</keyword>
<dbReference type="HAMAP" id="MF_02220">
    <property type="entry name" value="XylB"/>
    <property type="match status" value="1"/>
</dbReference>
<dbReference type="RefSeq" id="WP_146510475.1">
    <property type="nucleotide sequence ID" value="NZ_SIHI01000006.1"/>
</dbReference>
<keyword evidence="6 8" id="KW-0067">ATP-binding</keyword>
<dbReference type="InterPro" id="IPR000577">
    <property type="entry name" value="Carb_kinase_FGGY"/>
</dbReference>
<gene>
    <name evidence="8 10 13" type="primary">xylB</name>
    <name evidence="13" type="ORF">KOR42_29750</name>
</gene>
<dbReference type="Pfam" id="PF00370">
    <property type="entry name" value="FGGY_N"/>
    <property type="match status" value="1"/>
</dbReference>
<dbReference type="EC" id="2.7.1.17" evidence="8 10"/>